<evidence type="ECO:0000256" key="3">
    <source>
        <dbReference type="ARBA" id="ARBA00022643"/>
    </source>
</evidence>
<dbReference type="AlphaFoldDB" id="A0A4P6M0U3"/>
<dbReference type="EMBL" id="CP035945">
    <property type="protein sequence ID" value="QBE97922.1"/>
    <property type="molecule type" value="Genomic_DNA"/>
</dbReference>
<name>A0A4P6M0U3_9FIRM</name>
<comment type="function">
    <text evidence="7">Catalyzes the synthesis of 5,6-dihydrouridine (D), a modified base found in the D-loop of most tRNAs, via the reduction of the C5-C6 double bond in target uridines.</text>
</comment>
<dbReference type="RefSeq" id="WP_130181526.1">
    <property type="nucleotide sequence ID" value="NZ_CP035945.1"/>
</dbReference>
<proteinExistence type="inferred from homology"/>
<protein>
    <recommendedName>
        <fullName evidence="7">tRNA-dihydrouridine synthase</fullName>
        <ecNumber evidence="7">1.3.1.-</ecNumber>
    </recommendedName>
</protein>
<evidence type="ECO:0000256" key="5">
    <source>
        <dbReference type="ARBA" id="ARBA00022857"/>
    </source>
</evidence>
<dbReference type="InterPro" id="IPR001269">
    <property type="entry name" value="DUS_fam"/>
</dbReference>
<comment type="cofactor">
    <cofactor evidence="1 7 9">
        <name>FMN</name>
        <dbReference type="ChEBI" id="CHEBI:58210"/>
    </cofactor>
</comment>
<dbReference type="CDD" id="cd02801">
    <property type="entry name" value="DUS_like_FMN"/>
    <property type="match status" value="1"/>
</dbReference>
<dbReference type="KEGG" id="bpro:PMF13cell1_03485"/>
<dbReference type="Gene3D" id="3.20.20.70">
    <property type="entry name" value="Aldolase class I"/>
    <property type="match status" value="1"/>
</dbReference>
<keyword evidence="2 7" id="KW-0285">Flavoprotein</keyword>
<keyword evidence="9" id="KW-0547">Nucleotide-binding</keyword>
<dbReference type="GO" id="GO:0050660">
    <property type="term" value="F:flavin adenine dinucleotide binding"/>
    <property type="evidence" value="ECO:0007669"/>
    <property type="project" value="InterPro"/>
</dbReference>
<evidence type="ECO:0000256" key="8">
    <source>
        <dbReference type="PIRSR" id="PIRSR006621-1"/>
    </source>
</evidence>
<sequence length="318" mass="37366">MKFYLAPMEGITGYIYRNALYSCYNNIDKYFTPFIMPNQNRCFNTRELNDVLPEHNRGMYTVPQILTNSAEDFVKTALALQRMGYDEVNLNLGCPSRTVVTKMRGAGFLAEQQLLRKFLDEIFDRLDMKLSIKTRIGMEDPEEFYELIEIYNRYPMEELIIHPRLQTDYYKNKPNLDVFADALSLSRNKVCYNGDIFTREEYRTFTAGFPQVEAVMLGRGILTDPDLIGHITRDTVLDKEMFEKFHNILCEEYEKVMSGDRNVLFKMKELWFYMIHLFPDSAKYTKKIKKAQHLKEYRAAVDALLRDRELQMPGGNEG</sequence>
<feature type="domain" description="DUS-like FMN-binding" evidence="10">
    <location>
        <begin position="5"/>
        <end position="302"/>
    </location>
</feature>
<dbReference type="PIRSF" id="PIRSF006621">
    <property type="entry name" value="Dus"/>
    <property type="match status" value="1"/>
</dbReference>
<dbReference type="EC" id="1.3.1.-" evidence="7"/>
<dbReference type="SUPFAM" id="SSF51395">
    <property type="entry name" value="FMN-linked oxidoreductases"/>
    <property type="match status" value="1"/>
</dbReference>
<evidence type="ECO:0000256" key="7">
    <source>
        <dbReference type="PIRNR" id="PIRNR006621"/>
    </source>
</evidence>
<keyword evidence="4 7" id="KW-0819">tRNA processing</keyword>
<evidence type="ECO:0000313" key="12">
    <source>
        <dbReference type="Proteomes" id="UP000289794"/>
    </source>
</evidence>
<feature type="active site" description="Proton donor" evidence="8">
    <location>
        <position position="94"/>
    </location>
</feature>
<reference evidence="11 12" key="1">
    <citation type="submission" date="2019-01" db="EMBL/GenBank/DDBJ databases">
        <title>PMF-metabolizing Aryl O-demethylase.</title>
        <authorList>
            <person name="Kim M."/>
        </authorList>
    </citation>
    <scope>NUCLEOTIDE SEQUENCE [LARGE SCALE GENOMIC DNA]</scope>
    <source>
        <strain evidence="11 12">PMF1</strain>
    </source>
</reference>
<dbReference type="PANTHER" id="PTHR45846">
    <property type="entry name" value="TRNA-DIHYDROURIDINE(47) SYNTHASE [NAD(P)(+)]-LIKE"/>
    <property type="match status" value="1"/>
</dbReference>
<evidence type="ECO:0000256" key="9">
    <source>
        <dbReference type="PIRSR" id="PIRSR006621-2"/>
    </source>
</evidence>
<evidence type="ECO:0000259" key="10">
    <source>
        <dbReference type="Pfam" id="PF01207"/>
    </source>
</evidence>
<organism evidence="11 12">
    <name type="scientific">Blautia producta</name>
    <dbReference type="NCBI Taxonomy" id="33035"/>
    <lineage>
        <taxon>Bacteria</taxon>
        <taxon>Bacillati</taxon>
        <taxon>Bacillota</taxon>
        <taxon>Clostridia</taxon>
        <taxon>Lachnospirales</taxon>
        <taxon>Lachnospiraceae</taxon>
        <taxon>Blautia</taxon>
    </lineage>
</organism>
<keyword evidence="3 7" id="KW-0288">FMN</keyword>
<dbReference type="PROSITE" id="PS01136">
    <property type="entry name" value="UPF0034"/>
    <property type="match status" value="1"/>
</dbReference>
<feature type="binding site" evidence="9">
    <location>
        <position position="162"/>
    </location>
    <ligand>
        <name>FMN</name>
        <dbReference type="ChEBI" id="CHEBI:58210"/>
    </ligand>
</feature>
<accession>A0A4P6M0U3</accession>
<dbReference type="InterPro" id="IPR035587">
    <property type="entry name" value="DUS-like_FMN-bd"/>
</dbReference>
<feature type="binding site" evidence="9">
    <location>
        <begin position="218"/>
        <end position="219"/>
    </location>
    <ligand>
        <name>FMN</name>
        <dbReference type="ChEBI" id="CHEBI:58210"/>
    </ligand>
</feature>
<evidence type="ECO:0000256" key="1">
    <source>
        <dbReference type="ARBA" id="ARBA00001917"/>
    </source>
</evidence>
<dbReference type="InterPro" id="IPR018517">
    <property type="entry name" value="tRNA_hU_synthase_CS"/>
</dbReference>
<feature type="binding site" evidence="9">
    <location>
        <position position="133"/>
    </location>
    <ligand>
        <name>FMN</name>
        <dbReference type="ChEBI" id="CHEBI:58210"/>
    </ligand>
</feature>
<evidence type="ECO:0000256" key="2">
    <source>
        <dbReference type="ARBA" id="ARBA00022630"/>
    </source>
</evidence>
<gene>
    <name evidence="11" type="primary">dus_2</name>
    <name evidence="11" type="ORF">PMF13cell1_03485</name>
</gene>
<dbReference type="Pfam" id="PF01207">
    <property type="entry name" value="Dus"/>
    <property type="match status" value="1"/>
</dbReference>
<keyword evidence="5" id="KW-0521">NADP</keyword>
<evidence type="ECO:0000256" key="6">
    <source>
        <dbReference type="ARBA" id="ARBA00023002"/>
    </source>
</evidence>
<evidence type="ECO:0000256" key="4">
    <source>
        <dbReference type="ARBA" id="ARBA00022694"/>
    </source>
</evidence>
<evidence type="ECO:0000313" key="11">
    <source>
        <dbReference type="EMBL" id="QBE97922.1"/>
    </source>
</evidence>
<feature type="binding site" evidence="9">
    <location>
        <position position="64"/>
    </location>
    <ligand>
        <name>FMN</name>
        <dbReference type="ChEBI" id="CHEBI:58210"/>
    </ligand>
</feature>
<dbReference type="InterPro" id="IPR013785">
    <property type="entry name" value="Aldolase_TIM"/>
</dbReference>
<keyword evidence="6 7" id="KW-0560">Oxidoreductase</keyword>
<dbReference type="PANTHER" id="PTHR45846:SF1">
    <property type="entry name" value="TRNA-DIHYDROURIDINE(47) SYNTHASE [NAD(P)(+)]-LIKE"/>
    <property type="match status" value="1"/>
</dbReference>
<dbReference type="GO" id="GO:0003723">
    <property type="term" value="F:RNA binding"/>
    <property type="evidence" value="ECO:0007669"/>
    <property type="project" value="TreeGrafter"/>
</dbReference>
<comment type="similarity">
    <text evidence="7">Belongs to the dus family.</text>
</comment>
<dbReference type="Proteomes" id="UP000289794">
    <property type="component" value="Chromosome"/>
</dbReference>
<dbReference type="GO" id="GO:0017150">
    <property type="term" value="F:tRNA dihydrouridine synthase activity"/>
    <property type="evidence" value="ECO:0007669"/>
    <property type="project" value="InterPro"/>
</dbReference>